<dbReference type="GO" id="GO:0015740">
    <property type="term" value="P:C4-dicarboxylate transport"/>
    <property type="evidence" value="ECO:0007669"/>
    <property type="project" value="TreeGrafter"/>
</dbReference>
<keyword evidence="5 9" id="KW-0812">Transmembrane</keyword>
<feature type="transmembrane region" description="Helical" evidence="9">
    <location>
        <begin position="126"/>
        <end position="148"/>
    </location>
</feature>
<evidence type="ECO:0000256" key="8">
    <source>
        <dbReference type="ARBA" id="ARBA00038436"/>
    </source>
</evidence>
<evidence type="ECO:0000256" key="9">
    <source>
        <dbReference type="SAM" id="Phobius"/>
    </source>
</evidence>
<keyword evidence="3" id="KW-1003">Cell membrane</keyword>
<comment type="caution">
    <text evidence="11">The sequence shown here is derived from an EMBL/GenBank/DDBJ whole genome shotgun (WGS) entry which is preliminary data.</text>
</comment>
<evidence type="ECO:0000256" key="6">
    <source>
        <dbReference type="ARBA" id="ARBA00022989"/>
    </source>
</evidence>
<dbReference type="RefSeq" id="WP_126047308.1">
    <property type="nucleotide sequence ID" value="NZ_QYTV02000001.1"/>
</dbReference>
<dbReference type="GO" id="GO:0022857">
    <property type="term" value="F:transmembrane transporter activity"/>
    <property type="evidence" value="ECO:0007669"/>
    <property type="project" value="TreeGrafter"/>
</dbReference>
<comment type="subcellular location">
    <subcellularLocation>
        <location evidence="1">Cell inner membrane</location>
        <topology evidence="1">Multi-pass membrane protein</topology>
    </subcellularLocation>
</comment>
<keyword evidence="2" id="KW-0813">Transport</keyword>
<name>A0A429Y7G3_9BACI</name>
<comment type="similarity">
    <text evidence="8">Belongs to the TRAP transporter small permease family.</text>
</comment>
<dbReference type="InterPro" id="IPR007387">
    <property type="entry name" value="TRAP_DctQ"/>
</dbReference>
<evidence type="ECO:0000313" key="12">
    <source>
        <dbReference type="Proteomes" id="UP000287156"/>
    </source>
</evidence>
<dbReference type="PANTHER" id="PTHR35011">
    <property type="entry name" value="2,3-DIKETO-L-GULONATE TRAP TRANSPORTER SMALL PERMEASE PROTEIN YIAM"/>
    <property type="match status" value="1"/>
</dbReference>
<dbReference type="InterPro" id="IPR055348">
    <property type="entry name" value="DctQ"/>
</dbReference>
<keyword evidence="7 9" id="KW-0472">Membrane</keyword>
<accession>A0A429Y7G3</accession>
<dbReference type="AlphaFoldDB" id="A0A429Y7G3"/>
<feature type="transmembrane region" description="Helical" evidence="9">
    <location>
        <begin position="85"/>
        <end position="106"/>
    </location>
</feature>
<evidence type="ECO:0000256" key="3">
    <source>
        <dbReference type="ARBA" id="ARBA00022475"/>
    </source>
</evidence>
<keyword evidence="4" id="KW-0997">Cell inner membrane</keyword>
<dbReference type="EMBL" id="QYTV02000001">
    <property type="protein sequence ID" value="RST77376.1"/>
    <property type="molecule type" value="Genomic_DNA"/>
</dbReference>
<dbReference type="PANTHER" id="PTHR35011:SF2">
    <property type="entry name" value="2,3-DIKETO-L-GULONATE TRAP TRANSPORTER SMALL PERMEASE PROTEIN YIAM"/>
    <property type="match status" value="1"/>
</dbReference>
<evidence type="ECO:0000256" key="4">
    <source>
        <dbReference type="ARBA" id="ARBA00022519"/>
    </source>
</evidence>
<organism evidence="11 12">
    <name type="scientific">Siminovitchia acidinfaciens</name>
    <dbReference type="NCBI Taxonomy" id="2321395"/>
    <lineage>
        <taxon>Bacteria</taxon>
        <taxon>Bacillati</taxon>
        <taxon>Bacillota</taxon>
        <taxon>Bacilli</taxon>
        <taxon>Bacillales</taxon>
        <taxon>Bacillaceae</taxon>
        <taxon>Siminovitchia</taxon>
    </lineage>
</organism>
<dbReference type="OrthoDB" id="9815614at2"/>
<proteinExistence type="inferred from homology"/>
<evidence type="ECO:0000256" key="7">
    <source>
        <dbReference type="ARBA" id="ARBA00023136"/>
    </source>
</evidence>
<evidence type="ECO:0000259" key="10">
    <source>
        <dbReference type="Pfam" id="PF04290"/>
    </source>
</evidence>
<dbReference type="GO" id="GO:0005886">
    <property type="term" value="C:plasma membrane"/>
    <property type="evidence" value="ECO:0007669"/>
    <property type="project" value="UniProtKB-SubCell"/>
</dbReference>
<keyword evidence="6 9" id="KW-1133">Transmembrane helix</keyword>
<feature type="domain" description="Tripartite ATP-independent periplasmic transporters DctQ component" evidence="10">
    <location>
        <begin position="23"/>
        <end position="151"/>
    </location>
</feature>
<protein>
    <submittedName>
        <fullName evidence="11">TRAP transporter small permease</fullName>
    </submittedName>
</protein>
<evidence type="ECO:0000256" key="2">
    <source>
        <dbReference type="ARBA" id="ARBA00022448"/>
    </source>
</evidence>
<evidence type="ECO:0000256" key="1">
    <source>
        <dbReference type="ARBA" id="ARBA00004429"/>
    </source>
</evidence>
<feature type="transmembrane region" description="Helical" evidence="9">
    <location>
        <begin position="42"/>
        <end position="64"/>
    </location>
</feature>
<dbReference type="Pfam" id="PF04290">
    <property type="entry name" value="DctQ"/>
    <property type="match status" value="1"/>
</dbReference>
<evidence type="ECO:0000256" key="5">
    <source>
        <dbReference type="ARBA" id="ARBA00022692"/>
    </source>
</evidence>
<feature type="transmembrane region" description="Helical" evidence="9">
    <location>
        <begin position="14"/>
        <end position="36"/>
    </location>
</feature>
<reference evidence="11" key="1">
    <citation type="submission" date="2018-12" db="EMBL/GenBank/DDBJ databases">
        <authorList>
            <person name="Sun L."/>
            <person name="Chen Z."/>
        </authorList>
    </citation>
    <scope>NUCLEOTIDE SEQUENCE [LARGE SCALE GENOMIC DNA]</scope>
    <source>
        <strain evidence="11">3-2-2</strain>
    </source>
</reference>
<evidence type="ECO:0000313" key="11">
    <source>
        <dbReference type="EMBL" id="RST77376.1"/>
    </source>
</evidence>
<dbReference type="Proteomes" id="UP000287156">
    <property type="component" value="Unassembled WGS sequence"/>
</dbReference>
<gene>
    <name evidence="11" type="ORF">D4T97_002495</name>
</gene>
<keyword evidence="12" id="KW-1185">Reference proteome</keyword>
<sequence length="162" mass="18431">MKTLSNWVERIEKVAAIILMAAITLVLFTAVVYRYFLNAPLFWANEASIFMMTWLTFLGGSLGLKYKSQASITFLVERFSDSGKRILLIITHIIILATLALLMYLSYEWILNLSPQKSSSMRIPMWIPYLSVPVGLTFAFIHLLDYMIDLIKQTPKSSGDAL</sequence>